<sequence>MKIDGECLIEFIRSCRNKVQVYQSVRMPQLLTSLHFHLTPIVMINGSYRRDLLLNSQKNICSSIPAGAENPSLSWLSYWKLWGSRNRRALILGLAYYLDAFSSYPLRTWLPSVYRGHDNWYPLAQSRSSFSSEYGMGYFSVVAPGIRSLARGIFPTPSYPKKRESGPCLSPNVVNHPLGLATNHHLGKLLPHQLANQTRDPPWVDSSFCHSAYVVLATVSSFSSPPKGRIELSMRFIVALLIASLFVDKADSELSFIPRHNLYPCASYSPRVRSQKYSHPCPLTSIPRASYPFSLNDSGGANPTRKTHIGLRDNQARTDDFHHVKVKLYR</sequence>
<keyword evidence="2" id="KW-1185">Reference proteome</keyword>
<dbReference type="Proteomes" id="UP000224567">
    <property type="component" value="Unassembled WGS sequence"/>
</dbReference>
<evidence type="ECO:0000313" key="1">
    <source>
        <dbReference type="EMBL" id="PHT34490.1"/>
    </source>
</evidence>
<dbReference type="AlphaFoldDB" id="A0A2G2VND6"/>
<accession>A0A2G2VND6</accession>
<reference evidence="2" key="2">
    <citation type="journal article" date="2017" name="J. Anim. Genet.">
        <title>Multiple reference genome sequences of hot pepper reveal the massive evolution of plant disease resistance genes by retroduplication.</title>
        <authorList>
            <person name="Kim S."/>
            <person name="Park J."/>
            <person name="Yeom S.-I."/>
            <person name="Kim Y.-M."/>
            <person name="Seo E."/>
            <person name="Kim K.-T."/>
            <person name="Kim M.-S."/>
            <person name="Lee J.M."/>
            <person name="Cheong K."/>
            <person name="Shin H.-S."/>
            <person name="Kim S.-B."/>
            <person name="Han K."/>
            <person name="Lee J."/>
            <person name="Park M."/>
            <person name="Lee H.-A."/>
            <person name="Lee H.-Y."/>
            <person name="Lee Y."/>
            <person name="Oh S."/>
            <person name="Lee J.H."/>
            <person name="Choi E."/>
            <person name="Choi E."/>
            <person name="Lee S.E."/>
            <person name="Jeon J."/>
            <person name="Kim H."/>
            <person name="Choi G."/>
            <person name="Song H."/>
            <person name="Lee J."/>
            <person name="Lee S.-C."/>
            <person name="Kwon J.-K."/>
            <person name="Lee H.-Y."/>
            <person name="Koo N."/>
            <person name="Hong Y."/>
            <person name="Kim R.W."/>
            <person name="Kang W.-H."/>
            <person name="Huh J.H."/>
            <person name="Kang B.-C."/>
            <person name="Yang T.-J."/>
            <person name="Lee Y.-H."/>
            <person name="Bennetzen J.L."/>
            <person name="Choi D."/>
        </authorList>
    </citation>
    <scope>NUCLEOTIDE SEQUENCE [LARGE SCALE GENOMIC DNA]</scope>
    <source>
        <strain evidence="2">cv. PBC81</strain>
    </source>
</reference>
<gene>
    <name evidence="1" type="ORF">CQW23_26290</name>
</gene>
<organism evidence="1 2">
    <name type="scientific">Capsicum baccatum</name>
    <name type="common">Peruvian pepper</name>
    <dbReference type="NCBI Taxonomy" id="33114"/>
    <lineage>
        <taxon>Eukaryota</taxon>
        <taxon>Viridiplantae</taxon>
        <taxon>Streptophyta</taxon>
        <taxon>Embryophyta</taxon>
        <taxon>Tracheophyta</taxon>
        <taxon>Spermatophyta</taxon>
        <taxon>Magnoliopsida</taxon>
        <taxon>eudicotyledons</taxon>
        <taxon>Gunneridae</taxon>
        <taxon>Pentapetalae</taxon>
        <taxon>asterids</taxon>
        <taxon>lamiids</taxon>
        <taxon>Solanales</taxon>
        <taxon>Solanaceae</taxon>
        <taxon>Solanoideae</taxon>
        <taxon>Capsiceae</taxon>
        <taxon>Capsicum</taxon>
    </lineage>
</organism>
<dbReference type="OrthoDB" id="1516097at2759"/>
<protein>
    <submittedName>
        <fullName evidence="1">Uncharacterized protein</fullName>
    </submittedName>
</protein>
<proteinExistence type="predicted"/>
<comment type="caution">
    <text evidence="1">The sequence shown here is derived from an EMBL/GenBank/DDBJ whole genome shotgun (WGS) entry which is preliminary data.</text>
</comment>
<dbReference type="EMBL" id="MLFT02000011">
    <property type="protein sequence ID" value="PHT34490.1"/>
    <property type="molecule type" value="Genomic_DNA"/>
</dbReference>
<evidence type="ECO:0000313" key="2">
    <source>
        <dbReference type="Proteomes" id="UP000224567"/>
    </source>
</evidence>
<name>A0A2G2VND6_CAPBA</name>
<reference evidence="1 2" key="1">
    <citation type="journal article" date="2017" name="Genome Biol.">
        <title>New reference genome sequences of hot pepper reveal the massive evolution of plant disease-resistance genes by retroduplication.</title>
        <authorList>
            <person name="Kim S."/>
            <person name="Park J."/>
            <person name="Yeom S.I."/>
            <person name="Kim Y.M."/>
            <person name="Seo E."/>
            <person name="Kim K.T."/>
            <person name="Kim M.S."/>
            <person name="Lee J.M."/>
            <person name="Cheong K."/>
            <person name="Shin H.S."/>
            <person name="Kim S.B."/>
            <person name="Han K."/>
            <person name="Lee J."/>
            <person name="Park M."/>
            <person name="Lee H.A."/>
            <person name="Lee H.Y."/>
            <person name="Lee Y."/>
            <person name="Oh S."/>
            <person name="Lee J.H."/>
            <person name="Choi E."/>
            <person name="Choi E."/>
            <person name="Lee S.E."/>
            <person name="Jeon J."/>
            <person name="Kim H."/>
            <person name="Choi G."/>
            <person name="Song H."/>
            <person name="Lee J."/>
            <person name="Lee S.C."/>
            <person name="Kwon J.K."/>
            <person name="Lee H.Y."/>
            <person name="Koo N."/>
            <person name="Hong Y."/>
            <person name="Kim R.W."/>
            <person name="Kang W.H."/>
            <person name="Huh J.H."/>
            <person name="Kang B.C."/>
            <person name="Yang T.J."/>
            <person name="Lee Y.H."/>
            <person name="Bennetzen J.L."/>
            <person name="Choi D."/>
        </authorList>
    </citation>
    <scope>NUCLEOTIDE SEQUENCE [LARGE SCALE GENOMIC DNA]</scope>
    <source>
        <strain evidence="2">cv. PBC81</strain>
    </source>
</reference>